<organism evidence="2 3">
    <name type="scientific">Persicobacter psychrovividus</name>
    <dbReference type="NCBI Taxonomy" id="387638"/>
    <lineage>
        <taxon>Bacteria</taxon>
        <taxon>Pseudomonadati</taxon>
        <taxon>Bacteroidota</taxon>
        <taxon>Cytophagia</taxon>
        <taxon>Cytophagales</taxon>
        <taxon>Persicobacteraceae</taxon>
        <taxon>Persicobacter</taxon>
    </lineage>
</organism>
<keyword evidence="3" id="KW-1185">Reference proteome</keyword>
<keyword evidence="2" id="KW-0614">Plasmid</keyword>
<geneLocation type="plasmid" evidence="2 3">
    <name>pPP3</name>
</geneLocation>
<accession>A0ABN6LEL9</accession>
<dbReference type="EMBL" id="AP025295">
    <property type="protein sequence ID" value="BDD01615.1"/>
    <property type="molecule type" value="Genomic_DNA"/>
</dbReference>
<reference evidence="2 3" key="1">
    <citation type="submission" date="2021-12" db="EMBL/GenBank/DDBJ databases">
        <title>Genome sequencing of bacteria with rrn-lacking chromosome and rrn-plasmid.</title>
        <authorList>
            <person name="Anda M."/>
            <person name="Iwasaki W."/>
        </authorList>
    </citation>
    <scope>NUCLEOTIDE SEQUENCE [LARGE SCALE GENOMIC DNA]</scope>
    <source>
        <strain evidence="2 3">NBRC 101262</strain>
        <plasmid evidence="2 3">pPP3</plasmid>
    </source>
</reference>
<evidence type="ECO:0000313" key="2">
    <source>
        <dbReference type="EMBL" id="BDD01615.1"/>
    </source>
</evidence>
<dbReference type="Proteomes" id="UP001354989">
    <property type="component" value="Plasmid pPP3"/>
</dbReference>
<feature type="signal peptide" evidence="1">
    <location>
        <begin position="1"/>
        <end position="28"/>
    </location>
</feature>
<sequence length="646" mass="72911">MRPTSTYFTKATMLVAVLVMLLSACKKGDEISPAQQQFNTEMETLQAIFKSYGVSAEKVDARMTTKETNIQSVDFSALDLTAIDERLYTIRIQKTIDLRDNQLDMEVINTVKTKFPKVEVLVSGNPPYEQDIELETLEKLGVSADSERVVKNTEGFVSELDLSGMDKVDLDTAIFHFQQLEKLNLANNDLQFHHWKALVDGIDGLAINMEGNRYFEVSEQEMERMQAYLDHSGVKAQAKDVITVYTTNNHYADEDLANGSSIGYINTVDLSAYNIADLSVPSDDFQLLIAEVESIDLSNSTFDLDSYMDPKRVGALAIQLRNVVDMGVGIDQNESPKRDIFSNLVSKVVVKGNQKFENEAKSYIEKQNFLFDIFDNLWWAVDGGSWEFTQTTYGSVFTSITLPLLNIKDNFNQTAYHEGFFSLKYLKNINSETYVTSFEGANDLNVWEFVNKYPIGSKESFSLFLQSNLYFPNEFSDLNTSCQFGLMPGVVDDRLNSINYFKGIVGRNVIIEENALSSISTPIFHLYSSFTEISSNTLNVGFQGKSLSIRAGRIISQSLIDKLTVNFLYGHSPTDEEIGTTHLRFTHSVREEDPNIEIELNIDLNNFPDLEFLYLSTTGTINLDETKLASIPKVYIKSKNINVDRL</sequence>
<protein>
    <submittedName>
        <fullName evidence="2">Uncharacterized protein</fullName>
    </submittedName>
</protein>
<gene>
    <name evidence="2" type="ORF">PEPS_38950</name>
</gene>
<name>A0ABN6LEL9_9BACT</name>
<feature type="chain" id="PRO_5047002859" evidence="1">
    <location>
        <begin position="29"/>
        <end position="646"/>
    </location>
</feature>
<evidence type="ECO:0000256" key="1">
    <source>
        <dbReference type="SAM" id="SignalP"/>
    </source>
</evidence>
<keyword evidence="1" id="KW-0732">Signal</keyword>
<proteinExistence type="predicted"/>
<evidence type="ECO:0000313" key="3">
    <source>
        <dbReference type="Proteomes" id="UP001354989"/>
    </source>
</evidence>